<organism evidence="9 10">
    <name type="scientific">Mycoplasmopsis pullorum</name>
    <dbReference type="NCBI Taxonomy" id="48003"/>
    <lineage>
        <taxon>Bacteria</taxon>
        <taxon>Bacillati</taxon>
        <taxon>Mycoplasmatota</taxon>
        <taxon>Mycoplasmoidales</taxon>
        <taxon>Metamycoplasmataceae</taxon>
        <taxon>Mycoplasmopsis</taxon>
    </lineage>
</organism>
<sequence length="72" mass="8129">MTVSNKSRVVLVILSFFLGALAIDRFYAGRIGLGIAKLLLGVFTLYIWNFVDFILAVAGRQKDNFGLYIQNW</sequence>
<keyword evidence="2 5" id="KW-0812">Transmembrane</keyword>
<evidence type="ECO:0000256" key="5">
    <source>
        <dbReference type="SAM" id="Phobius"/>
    </source>
</evidence>
<keyword evidence="10" id="KW-1185">Reference proteome</keyword>
<dbReference type="RefSeq" id="WP_073372111.1">
    <property type="nucleotide sequence ID" value="NZ_CP017813.1"/>
</dbReference>
<dbReference type="KEGG" id="mpul:BLA55_03835"/>
<dbReference type="KEGG" id="mpul:BLA55_00115"/>
<evidence type="ECO:0000259" key="6">
    <source>
        <dbReference type="Pfam" id="PF05154"/>
    </source>
</evidence>
<proteinExistence type="predicted"/>
<dbReference type="Pfam" id="PF05154">
    <property type="entry name" value="TM2"/>
    <property type="match status" value="1"/>
</dbReference>
<gene>
    <name evidence="7" type="ORF">BLA55_00115</name>
    <name evidence="8" type="ORF">BLA55_03835</name>
    <name evidence="9" type="ORF">BLA55_03950</name>
</gene>
<feature type="domain" description="TM2" evidence="6">
    <location>
        <begin position="5"/>
        <end position="54"/>
    </location>
</feature>
<reference evidence="10" key="2">
    <citation type="submission" date="2016-10" db="EMBL/GenBank/DDBJ databases">
        <authorList>
            <person name="Beylefeld A."/>
            <person name="Abolnik C."/>
        </authorList>
    </citation>
    <scope>NUCLEOTIDE SEQUENCE [LARGE SCALE GENOMIC DNA]</scope>
    <source>
        <strain evidence="10">B359_6</strain>
    </source>
</reference>
<feature type="transmembrane region" description="Helical" evidence="5">
    <location>
        <begin position="38"/>
        <end position="58"/>
    </location>
</feature>
<keyword evidence="3 5" id="KW-1133">Transmembrane helix</keyword>
<dbReference type="OrthoDB" id="2004788at2"/>
<keyword evidence="4 5" id="KW-0472">Membrane</keyword>
<evidence type="ECO:0000313" key="9">
    <source>
        <dbReference type="EMBL" id="APJ38783.1"/>
    </source>
</evidence>
<dbReference type="KEGG" id="mpul:BLA55_03950"/>
<evidence type="ECO:0000313" key="7">
    <source>
        <dbReference type="EMBL" id="APJ38104.1"/>
    </source>
</evidence>
<evidence type="ECO:0000256" key="2">
    <source>
        <dbReference type="ARBA" id="ARBA00022692"/>
    </source>
</evidence>
<name>A0A1L4FT51_9BACT</name>
<dbReference type="Proteomes" id="UP000184322">
    <property type="component" value="Chromosome"/>
</dbReference>
<reference evidence="9" key="1">
    <citation type="submission" date="2016-10" db="EMBL/GenBank/DDBJ databases">
        <authorList>
            <person name="de Groot N.N."/>
        </authorList>
    </citation>
    <scope>NUCLEOTIDE SEQUENCE [LARGE SCALE GENOMIC DNA]</scope>
    <source>
        <strain evidence="9">B359_6</strain>
    </source>
</reference>
<comment type="subcellular location">
    <subcellularLocation>
        <location evidence="1">Membrane</location>
        <topology evidence="1">Multi-pass membrane protein</topology>
    </subcellularLocation>
</comment>
<dbReference type="GO" id="GO:0016020">
    <property type="term" value="C:membrane"/>
    <property type="evidence" value="ECO:0007669"/>
    <property type="project" value="UniProtKB-SubCell"/>
</dbReference>
<dbReference type="EMBL" id="CP017813">
    <property type="protein sequence ID" value="APJ38104.1"/>
    <property type="molecule type" value="Genomic_DNA"/>
</dbReference>
<evidence type="ECO:0000256" key="3">
    <source>
        <dbReference type="ARBA" id="ARBA00022989"/>
    </source>
</evidence>
<protein>
    <recommendedName>
        <fullName evidence="6">TM2 domain-containing protein</fullName>
    </recommendedName>
</protein>
<dbReference type="InterPro" id="IPR007829">
    <property type="entry name" value="TM2"/>
</dbReference>
<evidence type="ECO:0000313" key="8">
    <source>
        <dbReference type="EMBL" id="APJ38764.1"/>
    </source>
</evidence>
<evidence type="ECO:0000256" key="4">
    <source>
        <dbReference type="ARBA" id="ARBA00023136"/>
    </source>
</evidence>
<evidence type="ECO:0000256" key="1">
    <source>
        <dbReference type="ARBA" id="ARBA00004141"/>
    </source>
</evidence>
<dbReference type="EMBL" id="CP017813">
    <property type="protein sequence ID" value="APJ38783.1"/>
    <property type="molecule type" value="Genomic_DNA"/>
</dbReference>
<evidence type="ECO:0000313" key="10">
    <source>
        <dbReference type="Proteomes" id="UP000184322"/>
    </source>
</evidence>
<dbReference type="EMBL" id="CP017813">
    <property type="protein sequence ID" value="APJ38764.1"/>
    <property type="molecule type" value="Genomic_DNA"/>
</dbReference>
<accession>A0A1L4FT51</accession>
<dbReference type="AlphaFoldDB" id="A0A1L4FT51"/>